<evidence type="ECO:0000256" key="13">
    <source>
        <dbReference type="ARBA" id="ARBA00038302"/>
    </source>
</evidence>
<dbReference type="InterPro" id="IPR015421">
    <property type="entry name" value="PyrdxlP-dep_Trfase_major"/>
</dbReference>
<keyword evidence="9" id="KW-1133">Transmembrane helix</keyword>
<keyword evidence="6" id="KW-0256">Endoplasmic reticulum</keyword>
<dbReference type="GO" id="GO:0006665">
    <property type="term" value="P:sphingolipid metabolic process"/>
    <property type="evidence" value="ECO:0007669"/>
    <property type="project" value="UniProtKB-KW"/>
</dbReference>
<evidence type="ECO:0000313" key="17">
    <source>
        <dbReference type="Proteomes" id="UP000282454"/>
    </source>
</evidence>
<evidence type="ECO:0000256" key="6">
    <source>
        <dbReference type="ARBA" id="ARBA00022824"/>
    </source>
</evidence>
<name>A0A421B7F2_9PSEU</name>
<dbReference type="InterPro" id="IPR015424">
    <property type="entry name" value="PyrdxlP-dep_Trfase"/>
</dbReference>
<dbReference type="Gene3D" id="3.40.640.10">
    <property type="entry name" value="Type I PLP-dependent aspartate aminotransferase-like (Major domain)"/>
    <property type="match status" value="1"/>
</dbReference>
<evidence type="ECO:0000256" key="8">
    <source>
        <dbReference type="ARBA" id="ARBA00022919"/>
    </source>
</evidence>
<comment type="pathway">
    <text evidence="4">Sphingolipid metabolism.</text>
</comment>
<dbReference type="GO" id="GO:0004058">
    <property type="term" value="F:aromatic-L-amino-acid decarboxylase activity"/>
    <property type="evidence" value="ECO:0007669"/>
    <property type="project" value="UniProtKB-ARBA"/>
</dbReference>
<keyword evidence="17" id="KW-1185">Reference proteome</keyword>
<dbReference type="Proteomes" id="UP000282454">
    <property type="component" value="Unassembled WGS sequence"/>
</dbReference>
<evidence type="ECO:0000256" key="11">
    <source>
        <dbReference type="ARBA" id="ARBA00023136"/>
    </source>
</evidence>
<evidence type="ECO:0000256" key="1">
    <source>
        <dbReference type="ARBA" id="ARBA00001933"/>
    </source>
</evidence>
<evidence type="ECO:0000256" key="14">
    <source>
        <dbReference type="PIRSR" id="PIRSR602129-50"/>
    </source>
</evidence>
<evidence type="ECO:0000256" key="3">
    <source>
        <dbReference type="ARBA" id="ARBA00004760"/>
    </source>
</evidence>
<evidence type="ECO:0000256" key="10">
    <source>
        <dbReference type="ARBA" id="ARBA00023098"/>
    </source>
</evidence>
<dbReference type="OrthoDB" id="3401800at2"/>
<dbReference type="GO" id="GO:0019752">
    <property type="term" value="P:carboxylic acid metabolic process"/>
    <property type="evidence" value="ECO:0007669"/>
    <property type="project" value="InterPro"/>
</dbReference>
<dbReference type="InterPro" id="IPR015422">
    <property type="entry name" value="PyrdxlP-dep_Trfase_small"/>
</dbReference>
<dbReference type="InterPro" id="IPR050477">
    <property type="entry name" value="GrpII_AminoAcid_Decarb"/>
</dbReference>
<dbReference type="FunFam" id="3.40.640.10:FF:000020">
    <property type="entry name" value="sphingosine-1-phosphate lyase 1"/>
    <property type="match status" value="1"/>
</dbReference>
<dbReference type="SUPFAM" id="SSF53383">
    <property type="entry name" value="PLP-dependent transferases"/>
    <property type="match status" value="1"/>
</dbReference>
<comment type="pathway">
    <text evidence="3">Lipid metabolism; sphingolipid metabolism.</text>
</comment>
<dbReference type="PANTHER" id="PTHR42735">
    <property type="match status" value="1"/>
</dbReference>
<gene>
    <name evidence="16" type="ORF">CLV68_0729</name>
</gene>
<dbReference type="PANTHER" id="PTHR42735:SF6">
    <property type="entry name" value="SPHINGOSINE-1-PHOSPHATE LYASE 1"/>
    <property type="match status" value="1"/>
</dbReference>
<dbReference type="AlphaFoldDB" id="A0A421B7F2"/>
<comment type="similarity">
    <text evidence="13">Belongs to the group II decarboxylase family. Sphingosine-1-phosphate lyase subfamily.</text>
</comment>
<keyword evidence="12 15" id="KW-0456">Lyase</keyword>
<evidence type="ECO:0000256" key="2">
    <source>
        <dbReference type="ARBA" id="ARBA00004389"/>
    </source>
</evidence>
<reference evidence="16 17" key="1">
    <citation type="submission" date="2018-10" db="EMBL/GenBank/DDBJ databases">
        <title>Genomic Encyclopedia of Archaeal and Bacterial Type Strains, Phase II (KMG-II): from individual species to whole genera.</title>
        <authorList>
            <person name="Goeker M."/>
        </authorList>
    </citation>
    <scope>NUCLEOTIDE SEQUENCE [LARGE SCALE GENOMIC DNA]</scope>
    <source>
        <strain evidence="16 17">DSM 45657</strain>
    </source>
</reference>
<dbReference type="GO" id="GO:0030170">
    <property type="term" value="F:pyridoxal phosphate binding"/>
    <property type="evidence" value="ECO:0007669"/>
    <property type="project" value="InterPro"/>
</dbReference>
<evidence type="ECO:0000256" key="4">
    <source>
        <dbReference type="ARBA" id="ARBA00004991"/>
    </source>
</evidence>
<keyword evidence="10" id="KW-0443">Lipid metabolism</keyword>
<organism evidence="16 17">
    <name type="scientific">Actinokineospora cianjurensis</name>
    <dbReference type="NCBI Taxonomy" id="585224"/>
    <lineage>
        <taxon>Bacteria</taxon>
        <taxon>Bacillati</taxon>
        <taxon>Actinomycetota</taxon>
        <taxon>Actinomycetes</taxon>
        <taxon>Pseudonocardiales</taxon>
        <taxon>Pseudonocardiaceae</taxon>
        <taxon>Actinokineospora</taxon>
    </lineage>
</organism>
<evidence type="ECO:0000256" key="9">
    <source>
        <dbReference type="ARBA" id="ARBA00022989"/>
    </source>
</evidence>
<proteinExistence type="inferred from homology"/>
<evidence type="ECO:0000256" key="12">
    <source>
        <dbReference type="ARBA" id="ARBA00023239"/>
    </source>
</evidence>
<feature type="modified residue" description="N6-(pyridoxal phosphate)lysine" evidence="14">
    <location>
        <position position="244"/>
    </location>
</feature>
<keyword evidence="5" id="KW-0812">Transmembrane</keyword>
<dbReference type="Pfam" id="PF00282">
    <property type="entry name" value="Pyridoxal_deC"/>
    <property type="match status" value="1"/>
</dbReference>
<comment type="cofactor">
    <cofactor evidence="1 14 15">
        <name>pyridoxal 5'-phosphate</name>
        <dbReference type="ChEBI" id="CHEBI:597326"/>
    </cofactor>
</comment>
<comment type="caution">
    <text evidence="16">The sequence shown here is derived from an EMBL/GenBank/DDBJ whole genome shotgun (WGS) entry which is preliminary data.</text>
</comment>
<dbReference type="InterPro" id="IPR002129">
    <property type="entry name" value="PyrdxlP-dep_de-COase"/>
</dbReference>
<keyword evidence="8" id="KW-0746">Sphingolipid metabolism</keyword>
<evidence type="ECO:0000256" key="15">
    <source>
        <dbReference type="RuleBase" id="RU000382"/>
    </source>
</evidence>
<dbReference type="Gene3D" id="3.90.1150.10">
    <property type="entry name" value="Aspartate Aminotransferase, domain 1"/>
    <property type="match status" value="1"/>
</dbReference>
<keyword evidence="7 14" id="KW-0663">Pyridoxal phosphate</keyword>
<sequence>MGGMDLPDVSLPDHGVPRAELFADLRARKTADADWRGGRTWSLVYPAGEDVDAVLKEANNLYLYENALNPFRFPSLADMEREVVAMTAGLLNAPAGASGSMTSGGTESIMQAIRVARDRAKAERGVTDPTLVVPRSAHPAFAKGAKYFGLELIHIPLADDLRADVNAAAELIDDRTALVAGSAPNYPHGVVDPIPELAALAAARDIPFHTDACVGGFLLPFMQDAPPFDFRVPGVTTMSADMHKYGYATKGASVLLHRNGDHVLQYQAFLYQDWPGGLYGSLALAGARPAAPIAAAWSVMRYLGTDGYTRLVNRILATATKIRTTLTDLDLKILGNPVASVIAFTAPEIMPIGDRLDDLGWHLDRQNHPDALHLMISPEHDRVIDTFLTDLRAATANPGTSRGAEARYS</sequence>
<dbReference type="GO" id="GO:0016020">
    <property type="term" value="C:membrane"/>
    <property type="evidence" value="ECO:0007669"/>
    <property type="project" value="GOC"/>
</dbReference>
<keyword evidence="11" id="KW-0472">Membrane</keyword>
<comment type="subcellular location">
    <subcellularLocation>
        <location evidence="2">Endoplasmic reticulum membrane</location>
        <topology evidence="2">Single-pass membrane protein</topology>
    </subcellularLocation>
</comment>
<accession>A0A421B7F2</accession>
<evidence type="ECO:0000313" key="16">
    <source>
        <dbReference type="EMBL" id="RLK60228.1"/>
    </source>
</evidence>
<evidence type="ECO:0000256" key="5">
    <source>
        <dbReference type="ARBA" id="ARBA00022692"/>
    </source>
</evidence>
<evidence type="ECO:0000256" key="7">
    <source>
        <dbReference type="ARBA" id="ARBA00022898"/>
    </source>
</evidence>
<protein>
    <submittedName>
        <fullName evidence="16">Glutamate/tyrosine decarboxylase-like PLP-dependent enzyme</fullName>
    </submittedName>
</protein>
<dbReference type="EMBL" id="RCDD01000001">
    <property type="protein sequence ID" value="RLK60228.1"/>
    <property type="molecule type" value="Genomic_DNA"/>
</dbReference>